<name>A0A382UFV3_9ZZZZ</name>
<proteinExistence type="predicted"/>
<sequence length="132" mass="14810">MSEEDFTEEQLKKFIETLPPAVLTAMAGVLNVLVKEVIGTIHKEHDVLFCGSNGQNVVKCLHYDRSVLDGEDGPVIFPSANPLVLLAAYSNEYIERKVDEYRNLFSDPELMEAEWQLFLNSLAEDIALQHSG</sequence>
<gene>
    <name evidence="1" type="ORF">METZ01_LOCUS385974</name>
</gene>
<dbReference type="EMBL" id="UINC01143917">
    <property type="protein sequence ID" value="SVD33120.1"/>
    <property type="molecule type" value="Genomic_DNA"/>
</dbReference>
<dbReference type="AlphaFoldDB" id="A0A382UFV3"/>
<feature type="non-terminal residue" evidence="1">
    <location>
        <position position="132"/>
    </location>
</feature>
<organism evidence="1">
    <name type="scientific">marine metagenome</name>
    <dbReference type="NCBI Taxonomy" id="408172"/>
    <lineage>
        <taxon>unclassified sequences</taxon>
        <taxon>metagenomes</taxon>
        <taxon>ecological metagenomes</taxon>
    </lineage>
</organism>
<reference evidence="1" key="1">
    <citation type="submission" date="2018-05" db="EMBL/GenBank/DDBJ databases">
        <authorList>
            <person name="Lanie J.A."/>
            <person name="Ng W.-L."/>
            <person name="Kazmierczak K.M."/>
            <person name="Andrzejewski T.M."/>
            <person name="Davidsen T.M."/>
            <person name="Wayne K.J."/>
            <person name="Tettelin H."/>
            <person name="Glass J.I."/>
            <person name="Rusch D."/>
            <person name="Podicherti R."/>
            <person name="Tsui H.-C.T."/>
            <person name="Winkler M.E."/>
        </authorList>
    </citation>
    <scope>NUCLEOTIDE SEQUENCE</scope>
</reference>
<accession>A0A382UFV3</accession>
<protein>
    <submittedName>
        <fullName evidence="1">Uncharacterized protein</fullName>
    </submittedName>
</protein>
<evidence type="ECO:0000313" key="1">
    <source>
        <dbReference type="EMBL" id="SVD33120.1"/>
    </source>
</evidence>